<accession>A0A1I6K878</accession>
<dbReference type="PANTHER" id="PTHR46401:SF2">
    <property type="entry name" value="GLYCOSYLTRANSFERASE WBBK-RELATED"/>
    <property type="match status" value="1"/>
</dbReference>
<gene>
    <name evidence="3" type="ORF">SAMN05216559_0359</name>
</gene>
<dbReference type="Gene3D" id="3.40.50.2000">
    <property type="entry name" value="Glycogen Phosphorylase B"/>
    <property type="match status" value="2"/>
</dbReference>
<evidence type="ECO:0000313" key="3">
    <source>
        <dbReference type="EMBL" id="SFR87463.1"/>
    </source>
</evidence>
<feature type="domain" description="Glycosyltransferase subfamily 4-like N-terminal" evidence="2">
    <location>
        <begin position="16"/>
        <end position="195"/>
    </location>
</feature>
<reference evidence="3 4" key="1">
    <citation type="submission" date="2016-10" db="EMBL/GenBank/DDBJ databases">
        <authorList>
            <person name="de Groot N.N."/>
        </authorList>
    </citation>
    <scope>NUCLEOTIDE SEQUENCE [LARGE SCALE GENOMIC DNA]</scope>
    <source>
        <strain evidence="3 4">CGMCC 1.10457</strain>
    </source>
</reference>
<dbReference type="PANTHER" id="PTHR46401">
    <property type="entry name" value="GLYCOSYLTRANSFERASE WBBK-RELATED"/>
    <property type="match status" value="1"/>
</dbReference>
<evidence type="ECO:0000256" key="1">
    <source>
        <dbReference type="ARBA" id="ARBA00022679"/>
    </source>
</evidence>
<dbReference type="Pfam" id="PF13439">
    <property type="entry name" value="Glyco_transf_4"/>
    <property type="match status" value="1"/>
</dbReference>
<evidence type="ECO:0000259" key="2">
    <source>
        <dbReference type="Pfam" id="PF13439"/>
    </source>
</evidence>
<dbReference type="AlphaFoldDB" id="A0A1I6K878"/>
<dbReference type="CDD" id="cd03801">
    <property type="entry name" value="GT4_PimA-like"/>
    <property type="match status" value="1"/>
</dbReference>
<dbReference type="InterPro" id="IPR028098">
    <property type="entry name" value="Glyco_trans_4-like_N"/>
</dbReference>
<dbReference type="EMBL" id="FOZK01000001">
    <property type="protein sequence ID" value="SFR87463.1"/>
    <property type="molecule type" value="Genomic_DNA"/>
</dbReference>
<protein>
    <submittedName>
        <fullName evidence="3">Sugar transferase, PEP-CTERM/EpsH1 system associated</fullName>
    </submittedName>
</protein>
<dbReference type="GO" id="GO:0016757">
    <property type="term" value="F:glycosyltransferase activity"/>
    <property type="evidence" value="ECO:0007669"/>
    <property type="project" value="TreeGrafter"/>
</dbReference>
<organism evidence="3 4">
    <name type="scientific">Halomicrobium zhouii</name>
    <dbReference type="NCBI Taxonomy" id="767519"/>
    <lineage>
        <taxon>Archaea</taxon>
        <taxon>Methanobacteriati</taxon>
        <taxon>Methanobacteriota</taxon>
        <taxon>Stenosarchaea group</taxon>
        <taxon>Halobacteria</taxon>
        <taxon>Halobacteriales</taxon>
        <taxon>Haloarculaceae</taxon>
        <taxon>Halomicrobium</taxon>
    </lineage>
</organism>
<proteinExistence type="predicted"/>
<dbReference type="OrthoDB" id="226389at2157"/>
<name>A0A1I6K878_9EURY</name>
<keyword evidence="1 3" id="KW-0808">Transferase</keyword>
<keyword evidence="4" id="KW-1185">Reference proteome</keyword>
<dbReference type="RefSeq" id="WP_089813315.1">
    <property type="nucleotide sequence ID" value="NZ_FOZK01000001.1"/>
</dbReference>
<dbReference type="SUPFAM" id="SSF53756">
    <property type="entry name" value="UDP-Glycosyltransferase/glycogen phosphorylase"/>
    <property type="match status" value="1"/>
</dbReference>
<dbReference type="Pfam" id="PF13692">
    <property type="entry name" value="Glyco_trans_1_4"/>
    <property type="match status" value="1"/>
</dbReference>
<sequence>MARILFLCSRPPYPPVDGARVRMYNLATLLAEDHDVDVVAISKGGESERPDNEFKRYKVFTEHWSRFYARGIRSLLSSDPLQCGAYFSTDMKRWVDRHVDEYDLVYCTHLATAKYATDTDQKKVIDFVDAVSKNFEEFVDDSSYPWRLIYRIESRRVGRYEQTVSSLFDACFITTKTDRSASQAEDVTVIPNGVSQDLLDRNRHHPDENMIAFLGDLSYLPNASAVEWFVEKVIPILDSFEVDFSFQIVGKSPPQKIRKLGERPEIEVTGFVDDPYDYVQQSAVSVVPVQIGGGIQNKVLESMALGTPVVTTTFGATGIDARDEEHFLVRDSPEEFANGVCTLFEEPEFARELSARSHDLIQRKYTWESIGEKLDRQITDVLNRDCEERPPEVGI</sequence>
<evidence type="ECO:0000313" key="4">
    <source>
        <dbReference type="Proteomes" id="UP000199062"/>
    </source>
</evidence>
<dbReference type="STRING" id="767519.SAMN05216559_0359"/>
<dbReference type="Proteomes" id="UP000199062">
    <property type="component" value="Unassembled WGS sequence"/>
</dbReference>